<dbReference type="SUPFAM" id="SSF52402">
    <property type="entry name" value="Adenine nucleotide alpha hydrolases-like"/>
    <property type="match status" value="1"/>
</dbReference>
<dbReference type="RefSeq" id="WP_083223016.1">
    <property type="nucleotide sequence ID" value="NZ_FLYE01000023.1"/>
</dbReference>
<accession>A0A1C3RHJ4</accession>
<reference evidence="1 2" key="1">
    <citation type="submission" date="2016-07" db="EMBL/GenBank/DDBJ databases">
        <authorList>
            <person name="Lefevre C.T."/>
        </authorList>
    </citation>
    <scope>NUCLEOTIDE SEQUENCE [LARGE SCALE GENOMIC DNA]</scope>
    <source>
        <strain evidence="1">PR1</strain>
    </source>
</reference>
<protein>
    <recommendedName>
        <fullName evidence="3">7-cyano-7-deazaguanine synthase</fullName>
    </recommendedName>
</protein>
<dbReference type="Proteomes" id="UP000231658">
    <property type="component" value="Unassembled WGS sequence"/>
</dbReference>
<evidence type="ECO:0008006" key="3">
    <source>
        <dbReference type="Google" id="ProtNLM"/>
    </source>
</evidence>
<evidence type="ECO:0000313" key="2">
    <source>
        <dbReference type="Proteomes" id="UP000231658"/>
    </source>
</evidence>
<dbReference type="OrthoDB" id="9789567at2"/>
<name>A0A1C3RHJ4_9PROT</name>
<dbReference type="EMBL" id="FLYE01000023">
    <property type="protein sequence ID" value="SCA56745.1"/>
    <property type="molecule type" value="Genomic_DNA"/>
</dbReference>
<dbReference type="STRING" id="1867952.MTBPR1_30115"/>
<proteinExistence type="predicted"/>
<dbReference type="Gene3D" id="3.40.50.620">
    <property type="entry name" value="HUPs"/>
    <property type="match status" value="1"/>
</dbReference>
<dbReference type="InterPro" id="IPR014729">
    <property type="entry name" value="Rossmann-like_a/b/a_fold"/>
</dbReference>
<sequence length="465" mass="53295">MKLYKHLDALPMPCHHIFVQSPDERTPDGWEGCVVGENLKFSTENLASYFYKNQDDLLFDVFSLAATVEYCDFSQSRSQKTWARKFNISLPVNNPELWQSPEVSDALCQALRILTGDTWNINFRQRIFAPEWPFQSKLDLKKNPQAILAYSDGMDSLSVAGLTEAELGDKLVRVRLGSAKKEEKKQKKPFISVPYSVSYSTQKKDYSGRSRGLKFSILTSAAAYLSNSSLIILPESGQGALGPALVPVAHAYIDYRNHPYFLSYMRKFLSALFQHKFSFQIPRIWNTKGETLFQYIQVSGDNEKWRETTSCWRRNSQTSFDNKKIRQCGICAACLLRRMSVHAAGQLEDQEEYLWNNLNAQEFELGSAKPTEKMHDFKAHQKYAVAAMSHLRDMAELLNNNDELINLKMHASKLARSLEMDKAEVMKNQTQLLEKHTAEWNSFLGSLDKNSFLRKWANRNMTDAA</sequence>
<dbReference type="AlphaFoldDB" id="A0A1C3RHJ4"/>
<organism evidence="1 2">
    <name type="scientific">Candidatus Terasakiella magnetica</name>
    <dbReference type="NCBI Taxonomy" id="1867952"/>
    <lineage>
        <taxon>Bacteria</taxon>
        <taxon>Pseudomonadati</taxon>
        <taxon>Pseudomonadota</taxon>
        <taxon>Alphaproteobacteria</taxon>
        <taxon>Rhodospirillales</taxon>
        <taxon>Terasakiellaceae</taxon>
        <taxon>Terasakiella</taxon>
    </lineage>
</organism>
<gene>
    <name evidence="1" type="ORF">MTBPR1_30115</name>
</gene>
<keyword evidence="2" id="KW-1185">Reference proteome</keyword>
<evidence type="ECO:0000313" key="1">
    <source>
        <dbReference type="EMBL" id="SCA56745.1"/>
    </source>
</evidence>